<dbReference type="RefSeq" id="WP_035450688.1">
    <property type="nucleotide sequence ID" value="NZ_AZGA01000088.1"/>
</dbReference>
<organism evidence="3 4">
    <name type="scientific">Agrilactobacillus composti DSM 18527 = JCM 14202</name>
    <dbReference type="NCBI Taxonomy" id="1423734"/>
    <lineage>
        <taxon>Bacteria</taxon>
        <taxon>Bacillati</taxon>
        <taxon>Bacillota</taxon>
        <taxon>Bacilli</taxon>
        <taxon>Lactobacillales</taxon>
        <taxon>Lactobacillaceae</taxon>
        <taxon>Agrilactobacillus</taxon>
    </lineage>
</organism>
<dbReference type="AlphaFoldDB" id="X0PCS5"/>
<dbReference type="STRING" id="1423734.FC83_GL001688"/>
<dbReference type="Pfam" id="PF01903">
    <property type="entry name" value="CbiX"/>
    <property type="match status" value="1"/>
</dbReference>
<dbReference type="SUPFAM" id="SSF53800">
    <property type="entry name" value="Chelatase"/>
    <property type="match status" value="1"/>
</dbReference>
<dbReference type="EMBL" id="AZGA01000088">
    <property type="protein sequence ID" value="KRM30553.1"/>
    <property type="molecule type" value="Genomic_DNA"/>
</dbReference>
<dbReference type="GO" id="GO:0046872">
    <property type="term" value="F:metal ion binding"/>
    <property type="evidence" value="ECO:0007669"/>
    <property type="project" value="UniProtKB-KW"/>
</dbReference>
<dbReference type="OrthoDB" id="9797895at2"/>
<sequence>MTTGFLFALHGRRGKISQANLALIESLKNTYDQPQATGFLEGDQHTLEDGVAALGDQVDELIVIPVLLFAATHVLWDLPKRINASKRPGLKVTFLEPLGTTQAVYAFLYHQLKRAVAEHPNQPILLVAHGTGHFDTPLAQFEAIGHQLSQALQTPVAFANYVGQLKVQDVLATSTQPWLVQPLFLTQGRIVKNVEKLIKAAQPASIFLPTLENQPALRQAIIERIDQQ</sequence>
<dbReference type="PATRIC" id="fig|1423734.3.peg.1707"/>
<name>X0PCS5_9LACO</name>
<dbReference type="CDD" id="cd03416">
    <property type="entry name" value="CbiX_SirB_N"/>
    <property type="match status" value="1"/>
</dbReference>
<keyword evidence="4" id="KW-1185">Reference proteome</keyword>
<keyword evidence="2" id="KW-0456">Lyase</keyword>
<reference evidence="3 4" key="1">
    <citation type="journal article" date="2015" name="Genome Announc.">
        <title>Expanding the biotechnology potential of lactobacilli through comparative genomics of 213 strains and associated genera.</title>
        <authorList>
            <person name="Sun Z."/>
            <person name="Harris H.M."/>
            <person name="McCann A."/>
            <person name="Guo C."/>
            <person name="Argimon S."/>
            <person name="Zhang W."/>
            <person name="Yang X."/>
            <person name="Jeffery I.B."/>
            <person name="Cooney J.C."/>
            <person name="Kagawa T.F."/>
            <person name="Liu W."/>
            <person name="Song Y."/>
            <person name="Salvetti E."/>
            <person name="Wrobel A."/>
            <person name="Rasinkangas P."/>
            <person name="Parkhill J."/>
            <person name="Rea M.C."/>
            <person name="O'Sullivan O."/>
            <person name="Ritari J."/>
            <person name="Douillard F.P."/>
            <person name="Paul Ross R."/>
            <person name="Yang R."/>
            <person name="Briner A.E."/>
            <person name="Felis G.E."/>
            <person name="de Vos W.M."/>
            <person name="Barrangou R."/>
            <person name="Klaenhammer T.R."/>
            <person name="Caufield P.W."/>
            <person name="Cui Y."/>
            <person name="Zhang H."/>
            <person name="O'Toole P.W."/>
        </authorList>
    </citation>
    <scope>NUCLEOTIDE SEQUENCE [LARGE SCALE GENOMIC DNA]</scope>
    <source>
        <strain evidence="3 4">DSM 18527</strain>
    </source>
</reference>
<comment type="caution">
    <text evidence="3">The sequence shown here is derived from an EMBL/GenBank/DDBJ whole genome shotgun (WGS) entry which is preliminary data.</text>
</comment>
<evidence type="ECO:0000313" key="3">
    <source>
        <dbReference type="EMBL" id="KRM30553.1"/>
    </source>
</evidence>
<dbReference type="Gene3D" id="3.40.50.1400">
    <property type="match status" value="2"/>
</dbReference>
<keyword evidence="1" id="KW-0479">Metal-binding</keyword>
<accession>X0PCS5</accession>
<gene>
    <name evidence="3" type="ORF">FC83_GL001688</name>
</gene>
<dbReference type="PANTHER" id="PTHR33542:SF3">
    <property type="entry name" value="SIROHYDROCHLORIN FERROCHELATASE, CHLOROPLASTIC"/>
    <property type="match status" value="1"/>
</dbReference>
<evidence type="ECO:0000256" key="1">
    <source>
        <dbReference type="ARBA" id="ARBA00022723"/>
    </source>
</evidence>
<dbReference type="GO" id="GO:0016829">
    <property type="term" value="F:lyase activity"/>
    <property type="evidence" value="ECO:0007669"/>
    <property type="project" value="UniProtKB-KW"/>
</dbReference>
<dbReference type="PANTHER" id="PTHR33542">
    <property type="entry name" value="SIROHYDROCHLORIN FERROCHELATASE, CHLOROPLASTIC"/>
    <property type="match status" value="1"/>
</dbReference>
<evidence type="ECO:0000313" key="4">
    <source>
        <dbReference type="Proteomes" id="UP000051236"/>
    </source>
</evidence>
<dbReference type="InterPro" id="IPR002762">
    <property type="entry name" value="CbiX-like"/>
</dbReference>
<dbReference type="Proteomes" id="UP000051236">
    <property type="component" value="Unassembled WGS sequence"/>
</dbReference>
<dbReference type="InterPro" id="IPR050963">
    <property type="entry name" value="Sirohydro_Cobaltochel/CbiX"/>
</dbReference>
<dbReference type="eggNOG" id="COG2138">
    <property type="taxonomic scope" value="Bacteria"/>
</dbReference>
<proteinExistence type="predicted"/>
<protein>
    <submittedName>
        <fullName evidence="3">Transcriptional regulator NirR</fullName>
    </submittedName>
</protein>
<evidence type="ECO:0000256" key="2">
    <source>
        <dbReference type="ARBA" id="ARBA00023239"/>
    </source>
</evidence>